<dbReference type="RefSeq" id="YP_009739453.1">
    <property type="nucleotide sequence ID" value="NC_046502.1"/>
</dbReference>
<feature type="transmembrane region" description="Helical" evidence="2">
    <location>
        <begin position="65"/>
        <end position="89"/>
    </location>
</feature>
<keyword evidence="2" id="KW-1133">Transmembrane helix</keyword>
<feature type="transmembrane region" description="Helical" evidence="2">
    <location>
        <begin position="142"/>
        <end position="159"/>
    </location>
</feature>
<sequence length="453" mass="54216">MNMKYTIKKHLLCLLRSRSLFAGILYQNRYFLIPIFICMVGSLIFNSTLEYFIDISLYELNLLSFILYLVIIYLVYIKFILFSRIFILFKSIKFFNRELNKLIQTKDIKLLMLYYYLINLFGIIISLFIINRIDYNLEILNLYPYLTYTTIISLVLFLTNLKRLWMREFEIVNQKENINIIFITINILILCYPFICIHLLHETLIIYFEDYLIKYFTIYCDSKEDLEFKNKLKDPNTQFTIHSSAPTKQSIKIIDEIGPMNPLFFYYIITEYNINNEFLCNAETYTKFINHPYITYQLDPQIIDFINNNLDLIDNHNISKEDLKDYLKTLYPLELDYNQTISYIKTLHSNNMLNVGNGLIAYFINVLFSWFIEDYDIIHKSHEKQVQEITQYFELKSEQRLQPRLSKDEYLVALLDKHKLANNNHFGYNNSNASSSSISSIDSQKTIEHKRNN</sequence>
<evidence type="ECO:0000256" key="1">
    <source>
        <dbReference type="SAM" id="MobiDB-lite"/>
    </source>
</evidence>
<feature type="transmembrane region" description="Helical" evidence="2">
    <location>
        <begin position="180"/>
        <end position="200"/>
    </location>
</feature>
<protein>
    <submittedName>
        <fullName evidence="3">Uncharacterized protein</fullName>
    </submittedName>
</protein>
<keyword evidence="3" id="KW-0496">Mitochondrion</keyword>
<organism evidence="3">
    <name type="scientific">Tricholoma saponaceum</name>
    <dbReference type="NCBI Taxonomy" id="113602"/>
    <lineage>
        <taxon>Eukaryota</taxon>
        <taxon>Fungi</taxon>
        <taxon>Dikarya</taxon>
        <taxon>Basidiomycota</taxon>
        <taxon>Agaricomycotina</taxon>
        <taxon>Agaricomycetes</taxon>
        <taxon>Agaricomycetidae</taxon>
        <taxon>Agaricales</taxon>
        <taxon>Tricholomatineae</taxon>
        <taxon>Tricholomataceae</taxon>
        <taxon>Tricholoma</taxon>
    </lineage>
</organism>
<geneLocation type="mitochondrion" evidence="3"/>
<feature type="region of interest" description="Disordered" evidence="1">
    <location>
        <begin position="433"/>
        <end position="453"/>
    </location>
</feature>
<feature type="transmembrane region" description="Helical" evidence="2">
    <location>
        <begin position="20"/>
        <end position="45"/>
    </location>
</feature>
<dbReference type="EMBL" id="MN873038">
    <property type="protein sequence ID" value="QIC20297.1"/>
    <property type="molecule type" value="Genomic_DNA"/>
</dbReference>
<dbReference type="GeneID" id="44802856"/>
<proteinExistence type="predicted"/>
<accession>A0A6C0W3T0</accession>
<reference evidence="3" key="1">
    <citation type="journal article" date="2021" name="Front. Genet.">
        <title>Comparative Mitogenomic Analysis Reveals Dynamics of Intron Within and Between Tricholoma Species and Phylogeny of Basidiomycota.</title>
        <authorList>
            <person name="Huang W."/>
            <person name="Feng H."/>
            <person name="Tu W."/>
            <person name="Xiong C."/>
            <person name="Jin X."/>
            <person name="Li P."/>
            <person name="Wang X."/>
            <person name="Li Q."/>
        </authorList>
    </citation>
    <scope>NUCLEOTIDE SEQUENCE</scope>
</reference>
<keyword evidence="2" id="KW-0472">Membrane</keyword>
<gene>
    <name evidence="3" type="primary">orf453</name>
</gene>
<feature type="compositionally biased region" description="Low complexity" evidence="1">
    <location>
        <begin position="433"/>
        <end position="443"/>
    </location>
</feature>
<dbReference type="AlphaFoldDB" id="A0A6C0W3T0"/>
<name>A0A6C0W3T0_9AGAR</name>
<feature type="transmembrane region" description="Helical" evidence="2">
    <location>
        <begin position="110"/>
        <end position="130"/>
    </location>
</feature>
<evidence type="ECO:0000256" key="2">
    <source>
        <dbReference type="SAM" id="Phobius"/>
    </source>
</evidence>
<keyword evidence="2" id="KW-0812">Transmembrane</keyword>
<evidence type="ECO:0000313" key="3">
    <source>
        <dbReference type="EMBL" id="QIC20297.1"/>
    </source>
</evidence>